<evidence type="ECO:0000313" key="4">
    <source>
        <dbReference type="EMBL" id="RSK39982.1"/>
    </source>
</evidence>
<dbReference type="OrthoDB" id="964423at2"/>
<dbReference type="Proteomes" id="UP000270620">
    <property type="component" value="Unassembled WGS sequence"/>
</dbReference>
<comment type="caution">
    <text evidence="4">The sequence shown here is derived from an EMBL/GenBank/DDBJ whole genome shotgun (WGS) entry which is preliminary data.</text>
</comment>
<proteinExistence type="predicted"/>
<dbReference type="AlphaFoldDB" id="A0A3R9M8X5"/>
<dbReference type="GO" id="GO:0004803">
    <property type="term" value="F:transposase activity"/>
    <property type="evidence" value="ECO:0007669"/>
    <property type="project" value="InterPro"/>
</dbReference>
<sequence>MNKYKEIYGIDISKDVFDVYVPETGFSQFKNDYQGFKKFLKQISKGSLVVMEATGYYHYRLAQFLHAQGILVSVVNPLSVKRFIQMKLAKVKTDKSDAKAISEYGQMNEVPLYNALTEVQAECLQLFRLLDSYMKHRTATKNKLKGEEALGIPSRFVYQSLKRNLRHLNKEVESLESRLLALVKQEQQSQLTLLKSIPGMGVKTALFLIVVSDGFSKFETASQLCSYVGVTPTIRESGSSVRGRSRISKVGNKKLRNLLFLCAFSACKHNKACRELYERIVAKGKSKKLALIAVSNKLLKQAFAIVKSGLPYDENFVSKLA</sequence>
<reference evidence="4 5" key="1">
    <citation type="submission" date="2018-12" db="EMBL/GenBank/DDBJ databases">
        <title>Mangrovimonas spongiae sp. nov., a novel member of the genus Mangrovimonas isolated from marine sponge.</title>
        <authorList>
            <person name="Zhuang L."/>
            <person name="Luo L."/>
        </authorList>
    </citation>
    <scope>NUCLEOTIDE SEQUENCE [LARGE SCALE GENOMIC DNA]</scope>
    <source>
        <strain evidence="4 5">HN-E26</strain>
    </source>
</reference>
<dbReference type="RefSeq" id="WP_125468006.1">
    <property type="nucleotide sequence ID" value="NZ_RWBG01000003.1"/>
</dbReference>
<dbReference type="GO" id="GO:0006313">
    <property type="term" value="P:DNA transposition"/>
    <property type="evidence" value="ECO:0007669"/>
    <property type="project" value="InterPro"/>
</dbReference>
<dbReference type="InterPro" id="IPR003346">
    <property type="entry name" value="Transposase_20"/>
</dbReference>
<evidence type="ECO:0000259" key="3">
    <source>
        <dbReference type="Pfam" id="PF02371"/>
    </source>
</evidence>
<organism evidence="4 5">
    <name type="scientific">Mangrovimonas spongiae</name>
    <dbReference type="NCBI Taxonomy" id="2494697"/>
    <lineage>
        <taxon>Bacteria</taxon>
        <taxon>Pseudomonadati</taxon>
        <taxon>Bacteroidota</taxon>
        <taxon>Flavobacteriia</taxon>
        <taxon>Flavobacteriales</taxon>
        <taxon>Flavobacteriaceae</taxon>
        <taxon>Mangrovimonas</taxon>
    </lineage>
</organism>
<feature type="coiled-coil region" evidence="1">
    <location>
        <begin position="158"/>
        <end position="185"/>
    </location>
</feature>
<gene>
    <name evidence="4" type="ORF">EJA19_08865</name>
</gene>
<dbReference type="PANTHER" id="PTHR33055:SF3">
    <property type="entry name" value="PUTATIVE TRANSPOSASE FOR IS117-RELATED"/>
    <property type="match status" value="1"/>
</dbReference>
<keyword evidence="1" id="KW-0175">Coiled coil</keyword>
<evidence type="ECO:0000313" key="5">
    <source>
        <dbReference type="Proteomes" id="UP000270620"/>
    </source>
</evidence>
<accession>A0A3R9M8X5</accession>
<dbReference type="Pfam" id="PF01548">
    <property type="entry name" value="DEDD_Tnp_IS110"/>
    <property type="match status" value="1"/>
</dbReference>
<dbReference type="Pfam" id="PF02371">
    <property type="entry name" value="Transposase_20"/>
    <property type="match status" value="1"/>
</dbReference>
<protein>
    <submittedName>
        <fullName evidence="4">IS110 family transposase</fullName>
    </submittedName>
</protein>
<dbReference type="InterPro" id="IPR002525">
    <property type="entry name" value="Transp_IS110-like_N"/>
</dbReference>
<dbReference type="NCBIfam" id="NF033542">
    <property type="entry name" value="transpos_IS110"/>
    <property type="match status" value="1"/>
</dbReference>
<evidence type="ECO:0000259" key="2">
    <source>
        <dbReference type="Pfam" id="PF01548"/>
    </source>
</evidence>
<evidence type="ECO:0000256" key="1">
    <source>
        <dbReference type="SAM" id="Coils"/>
    </source>
</evidence>
<dbReference type="InterPro" id="IPR047650">
    <property type="entry name" value="Transpos_IS110"/>
</dbReference>
<dbReference type="PANTHER" id="PTHR33055">
    <property type="entry name" value="TRANSPOSASE FOR INSERTION SEQUENCE ELEMENT IS1111A"/>
    <property type="match status" value="1"/>
</dbReference>
<dbReference type="EMBL" id="RWBG01000003">
    <property type="protein sequence ID" value="RSK39982.1"/>
    <property type="molecule type" value="Genomic_DNA"/>
</dbReference>
<feature type="domain" description="Transposase IS110-like N-terminal" evidence="2">
    <location>
        <begin position="9"/>
        <end position="145"/>
    </location>
</feature>
<feature type="domain" description="Transposase IS116/IS110/IS902 C-terminal" evidence="3">
    <location>
        <begin position="192"/>
        <end position="278"/>
    </location>
</feature>
<keyword evidence="5" id="KW-1185">Reference proteome</keyword>
<dbReference type="GO" id="GO:0003677">
    <property type="term" value="F:DNA binding"/>
    <property type="evidence" value="ECO:0007669"/>
    <property type="project" value="InterPro"/>
</dbReference>
<name>A0A3R9M8X5_9FLAO</name>